<dbReference type="InterPro" id="IPR007963">
    <property type="entry name" value="Peptidase_M61_catalytic"/>
</dbReference>
<evidence type="ECO:0000313" key="4">
    <source>
        <dbReference type="EMBL" id="UNP29411.1"/>
    </source>
</evidence>
<feature type="signal peptide" evidence="2">
    <location>
        <begin position="1"/>
        <end position="26"/>
    </location>
</feature>
<dbReference type="EMBL" id="CP093547">
    <property type="protein sequence ID" value="UNP29411.1"/>
    <property type="molecule type" value="Genomic_DNA"/>
</dbReference>
<gene>
    <name evidence="4" type="ORF">MOV92_23575</name>
</gene>
<dbReference type="Proteomes" id="UP000829194">
    <property type="component" value="Chromosome"/>
</dbReference>
<feature type="region of interest" description="Disordered" evidence="1">
    <location>
        <begin position="24"/>
        <end position="43"/>
    </location>
</feature>
<proteinExistence type="predicted"/>
<evidence type="ECO:0000256" key="1">
    <source>
        <dbReference type="SAM" id="MobiDB-lite"/>
    </source>
</evidence>
<dbReference type="InterPro" id="IPR027268">
    <property type="entry name" value="Peptidase_M4/M1_CTD_sf"/>
</dbReference>
<keyword evidence="5" id="KW-1185">Reference proteome</keyword>
<evidence type="ECO:0000313" key="5">
    <source>
        <dbReference type="Proteomes" id="UP000829194"/>
    </source>
</evidence>
<protein>
    <recommendedName>
        <fullName evidence="3">Peptidase M61 catalytic domain-containing protein</fullName>
    </recommendedName>
</protein>
<dbReference type="Gene3D" id="1.10.390.10">
    <property type="entry name" value="Neutral Protease Domain 2"/>
    <property type="match status" value="1"/>
</dbReference>
<sequence>MTVRALSLPTLLVCAALAASAGPARAQPPSAADENAGVPASSDERVIRAGDTRLHVIVENAPSRLRADELQRWLAECASAALTAFGRFPLHDAQVRIRLVPRRGRDSSPVPWGQTVREDGVSVLLYVREDAGMAELRGDWTAVHELSHLFHPYLGDDGRWLAEGLASYYQNVLRARAGLLDADEAWRRLDGGFQRGRRVGPGARMDQVGWSRGSTMRIYWAGAAFWLDADVQLRREHGTDLDRVLGRYSQCCLDSGSRLEPQEFIAALDRAGGRGVFARLYRRYAAMTEFPSQDAPYRALGISESDKDTLRFSDDDADAVRLRRAIMGARPADTAPAKSE</sequence>
<accession>A0ABY3XCV7</accession>
<name>A0ABY3XCV7_9GAMM</name>
<keyword evidence="2" id="KW-0732">Signal</keyword>
<reference evidence="4 5" key="1">
    <citation type="submission" date="2022-03" db="EMBL/GenBank/DDBJ databases">
        <title>Complete genome sequence of Lysobacter capsici VKM B-2533 and Lysobacter gummosus 10.1.1, promising sources of lytic agents.</title>
        <authorList>
            <person name="Tarlachkov S.V."/>
            <person name="Kudryakova I.V."/>
            <person name="Afoshin A.S."/>
            <person name="Leontyevskaya E.A."/>
            <person name="Leontyevskaya N.V."/>
        </authorList>
    </citation>
    <scope>NUCLEOTIDE SEQUENCE [LARGE SCALE GENOMIC DNA]</scope>
    <source>
        <strain evidence="4 5">10.1.1</strain>
    </source>
</reference>
<evidence type="ECO:0000256" key="2">
    <source>
        <dbReference type="SAM" id="SignalP"/>
    </source>
</evidence>
<dbReference type="Pfam" id="PF05299">
    <property type="entry name" value="Peptidase_M61"/>
    <property type="match status" value="1"/>
</dbReference>
<dbReference type="RefSeq" id="WP_057944890.1">
    <property type="nucleotide sequence ID" value="NZ_CP011131.1"/>
</dbReference>
<evidence type="ECO:0000259" key="3">
    <source>
        <dbReference type="Pfam" id="PF05299"/>
    </source>
</evidence>
<feature type="chain" id="PRO_5046132154" description="Peptidase M61 catalytic domain-containing protein" evidence="2">
    <location>
        <begin position="27"/>
        <end position="340"/>
    </location>
</feature>
<organism evidence="4 5">
    <name type="scientific">Lysobacter gummosus</name>
    <dbReference type="NCBI Taxonomy" id="262324"/>
    <lineage>
        <taxon>Bacteria</taxon>
        <taxon>Pseudomonadati</taxon>
        <taxon>Pseudomonadota</taxon>
        <taxon>Gammaproteobacteria</taxon>
        <taxon>Lysobacterales</taxon>
        <taxon>Lysobacteraceae</taxon>
        <taxon>Lysobacter</taxon>
    </lineage>
</organism>
<feature type="domain" description="Peptidase M61 catalytic" evidence="3">
    <location>
        <begin position="157"/>
        <end position="196"/>
    </location>
</feature>